<dbReference type="NCBIfam" id="TIGR01223">
    <property type="entry name" value="Pmev_kin_anim"/>
    <property type="match status" value="1"/>
</dbReference>
<feature type="binding site" evidence="18">
    <location>
        <position position="137"/>
    </location>
    <ligand>
        <name>ATP</name>
        <dbReference type="ChEBI" id="CHEBI:30616"/>
    </ligand>
</feature>
<evidence type="ECO:0000256" key="9">
    <source>
        <dbReference type="ARBA" id="ARBA00022777"/>
    </source>
</evidence>
<keyword evidence="7" id="KW-0808">Transferase</keyword>
<name>A0A7R8USN2_HERIL</name>
<feature type="binding site" evidence="18">
    <location>
        <begin position="13"/>
        <end position="19"/>
    </location>
    <ligand>
        <name>ATP</name>
        <dbReference type="ChEBI" id="CHEBI:30616"/>
    </ligand>
</feature>
<evidence type="ECO:0000256" key="4">
    <source>
        <dbReference type="ARBA" id="ARBA00022490"/>
    </source>
</evidence>
<dbReference type="PANTHER" id="PTHR13101">
    <property type="entry name" value="PHOSPHOMEVALONATE KINASE"/>
    <property type="match status" value="1"/>
</dbReference>
<dbReference type="AlphaFoldDB" id="A0A7R8USN2"/>
<dbReference type="InterPro" id="IPR005919">
    <property type="entry name" value="Pmev_kin_anim"/>
</dbReference>
<dbReference type="EMBL" id="LR899011">
    <property type="protein sequence ID" value="CAD7086246.1"/>
    <property type="molecule type" value="Genomic_DNA"/>
</dbReference>
<evidence type="ECO:0000256" key="10">
    <source>
        <dbReference type="ARBA" id="ARBA00022778"/>
    </source>
</evidence>
<keyword evidence="16" id="KW-0753">Steroid metabolism</keyword>
<dbReference type="FunFam" id="3.40.50.300:FF:001026">
    <property type="entry name" value="Phosphomevalonate kinase"/>
    <property type="match status" value="1"/>
</dbReference>
<organism evidence="19 20">
    <name type="scientific">Hermetia illucens</name>
    <name type="common">Black soldier fly</name>
    <dbReference type="NCBI Taxonomy" id="343691"/>
    <lineage>
        <taxon>Eukaryota</taxon>
        <taxon>Metazoa</taxon>
        <taxon>Ecdysozoa</taxon>
        <taxon>Arthropoda</taxon>
        <taxon>Hexapoda</taxon>
        <taxon>Insecta</taxon>
        <taxon>Pterygota</taxon>
        <taxon>Neoptera</taxon>
        <taxon>Endopterygota</taxon>
        <taxon>Diptera</taxon>
        <taxon>Brachycera</taxon>
        <taxon>Stratiomyomorpha</taxon>
        <taxon>Stratiomyidae</taxon>
        <taxon>Hermetiinae</taxon>
        <taxon>Hermetia</taxon>
    </lineage>
</organism>
<dbReference type="PIRSF" id="PIRSF036639">
    <property type="entry name" value="PMK_anim"/>
    <property type="match status" value="1"/>
</dbReference>
<dbReference type="GO" id="GO:0004631">
    <property type="term" value="F:phosphomevalonate kinase activity"/>
    <property type="evidence" value="ECO:0007669"/>
    <property type="project" value="UniProtKB-EC"/>
</dbReference>
<dbReference type="GO" id="GO:0019287">
    <property type="term" value="P:isopentenyl diphosphate biosynthetic process, mevalonate pathway"/>
    <property type="evidence" value="ECO:0007669"/>
    <property type="project" value="UniProtKB-UniPathway"/>
</dbReference>
<evidence type="ECO:0000256" key="16">
    <source>
        <dbReference type="ARBA" id="ARBA00023221"/>
    </source>
</evidence>
<keyword evidence="14" id="KW-0443">Lipid metabolism</keyword>
<accession>A0A7R8USN2</accession>
<evidence type="ECO:0000256" key="6">
    <source>
        <dbReference type="ARBA" id="ARBA00022548"/>
    </source>
</evidence>
<keyword evidence="13" id="KW-0756">Sterol biosynthesis</keyword>
<keyword evidence="15" id="KW-1207">Sterol metabolism</keyword>
<evidence type="ECO:0000256" key="5">
    <source>
        <dbReference type="ARBA" id="ARBA00022516"/>
    </source>
</evidence>
<dbReference type="GO" id="GO:0005829">
    <property type="term" value="C:cytosol"/>
    <property type="evidence" value="ECO:0007669"/>
    <property type="project" value="UniProtKB-SubCell"/>
</dbReference>
<dbReference type="InterPro" id="IPR027417">
    <property type="entry name" value="P-loop_NTPase"/>
</dbReference>
<keyword evidence="8 18" id="KW-0547">Nucleotide-binding</keyword>
<dbReference type="UniPathway" id="UPA00057">
    <property type="reaction ID" value="UER00099"/>
</dbReference>
<dbReference type="GO" id="GO:0006695">
    <property type="term" value="P:cholesterol biosynthetic process"/>
    <property type="evidence" value="ECO:0007669"/>
    <property type="project" value="UniProtKB-KW"/>
</dbReference>
<evidence type="ECO:0000256" key="18">
    <source>
        <dbReference type="PIRSR" id="PIRSR036639-1"/>
    </source>
</evidence>
<comment type="pathway">
    <text evidence="2">Isoprenoid biosynthesis; isopentenyl diphosphate biosynthesis via mevalonate pathway; isopentenyl diphosphate from (R)-mevalonate: step 2/3.</text>
</comment>
<evidence type="ECO:0000313" key="19">
    <source>
        <dbReference type="EMBL" id="CAD7086246.1"/>
    </source>
</evidence>
<dbReference type="PANTHER" id="PTHR13101:SF1">
    <property type="entry name" value="PHOSPHOMEVALONATE KINASE"/>
    <property type="match status" value="1"/>
</dbReference>
<proteinExistence type="predicted"/>
<dbReference type="OrthoDB" id="2401875at2759"/>
<reference evidence="19 20" key="1">
    <citation type="submission" date="2020-11" db="EMBL/GenBank/DDBJ databases">
        <authorList>
            <person name="Wallbank WR R."/>
            <person name="Pardo Diaz C."/>
            <person name="Kozak K."/>
            <person name="Martin S."/>
            <person name="Jiggins C."/>
            <person name="Moest M."/>
            <person name="Warren A I."/>
            <person name="Generalovic N T."/>
            <person name="Byers J.R.P. K."/>
            <person name="Montejo-Kovacevich G."/>
            <person name="Yen C E."/>
        </authorList>
    </citation>
    <scope>NUCLEOTIDE SEQUENCE [LARGE SCALE GENOMIC DNA]</scope>
</reference>
<keyword evidence="4" id="KW-0963">Cytoplasm</keyword>
<feature type="binding site" evidence="18">
    <location>
        <position position="166"/>
    </location>
    <ligand>
        <name>substrate</name>
    </ligand>
</feature>
<gene>
    <name evidence="19" type="ORF">HERILL_LOCUS9034</name>
</gene>
<evidence type="ECO:0000313" key="20">
    <source>
        <dbReference type="Proteomes" id="UP000594454"/>
    </source>
</evidence>
<feature type="binding site" evidence="18">
    <location>
        <position position="178"/>
    </location>
    <ligand>
        <name>ATP</name>
        <dbReference type="ChEBI" id="CHEBI:30616"/>
    </ligand>
</feature>
<evidence type="ECO:0000256" key="2">
    <source>
        <dbReference type="ARBA" id="ARBA00005017"/>
    </source>
</evidence>
<evidence type="ECO:0000256" key="8">
    <source>
        <dbReference type="ARBA" id="ARBA00022741"/>
    </source>
</evidence>
<dbReference type="Proteomes" id="UP000594454">
    <property type="component" value="Chromosome 3"/>
</dbReference>
<keyword evidence="10" id="KW-0152">Cholesterol biosynthesis</keyword>
<comment type="subcellular location">
    <subcellularLocation>
        <location evidence="1">Cytoplasm</location>
        <location evidence="1">Cytosol</location>
    </subcellularLocation>
</comment>
<evidence type="ECO:0000256" key="11">
    <source>
        <dbReference type="ARBA" id="ARBA00022840"/>
    </source>
</evidence>
<keyword evidence="20" id="KW-1185">Reference proteome</keyword>
<evidence type="ECO:0000256" key="14">
    <source>
        <dbReference type="ARBA" id="ARBA00023098"/>
    </source>
</evidence>
<dbReference type="EC" id="2.7.4.2" evidence="3"/>
<dbReference type="InParanoid" id="A0A7R8USN2"/>
<keyword evidence="9" id="KW-0418">Kinase</keyword>
<dbReference type="GO" id="GO:0005524">
    <property type="term" value="F:ATP binding"/>
    <property type="evidence" value="ECO:0007669"/>
    <property type="project" value="UniProtKB-KW"/>
</dbReference>
<evidence type="ECO:0000256" key="13">
    <source>
        <dbReference type="ARBA" id="ARBA00023011"/>
    </source>
</evidence>
<dbReference type="Pfam" id="PF04275">
    <property type="entry name" value="P-mevalo_kinase"/>
    <property type="match status" value="1"/>
</dbReference>
<dbReference type="FunCoup" id="A0A7R8USN2">
    <property type="interactions" value="686"/>
</dbReference>
<evidence type="ECO:0000256" key="1">
    <source>
        <dbReference type="ARBA" id="ARBA00004514"/>
    </source>
</evidence>
<evidence type="ECO:0000256" key="3">
    <source>
        <dbReference type="ARBA" id="ARBA00012958"/>
    </source>
</evidence>
<keyword evidence="11 18" id="KW-0067">ATP-binding</keyword>
<keyword evidence="12" id="KW-0752">Steroid biosynthesis</keyword>
<evidence type="ECO:0000256" key="15">
    <source>
        <dbReference type="ARBA" id="ARBA00023166"/>
    </source>
</evidence>
<dbReference type="Gene3D" id="3.40.50.300">
    <property type="entry name" value="P-loop containing nucleotide triphosphate hydrolases"/>
    <property type="match status" value="1"/>
</dbReference>
<sequence>MENIELIILFTGKRKCGKDFICERLNNQLQPQLCEIIRISEPIKSEWAKKLNLDLQMLLSDGPYKEKYRKDMIDWSDEIRAKDYGFFCRKAIQKATKKIIIVSDIRRRNDIKYFRDTFDDRIRTVRVSCPDEVRIARGWKFQSGVDDVESECGLDDYTDWDLKIMNDGSVDVNQIIEQIVKEFKLDDYLII</sequence>
<evidence type="ECO:0000256" key="17">
    <source>
        <dbReference type="ARBA" id="ARBA00034549"/>
    </source>
</evidence>
<evidence type="ECO:0000256" key="12">
    <source>
        <dbReference type="ARBA" id="ARBA00022955"/>
    </source>
</evidence>
<protein>
    <recommendedName>
        <fullName evidence="17">Phosphomevalonate kinase</fullName>
        <ecNumber evidence="3">2.7.4.2</ecNumber>
    </recommendedName>
</protein>
<keyword evidence="6" id="KW-0153">Cholesterol metabolism</keyword>
<dbReference type="OMA" id="YGFFCRA"/>
<dbReference type="SUPFAM" id="SSF52540">
    <property type="entry name" value="P-loop containing nucleoside triphosphate hydrolases"/>
    <property type="match status" value="1"/>
</dbReference>
<keyword evidence="5" id="KW-0444">Lipid biosynthesis</keyword>
<evidence type="ECO:0000256" key="7">
    <source>
        <dbReference type="ARBA" id="ARBA00022679"/>
    </source>
</evidence>